<name>A0A915HVZ8_ROMCU</name>
<feature type="transmembrane region" description="Helical" evidence="1">
    <location>
        <begin position="54"/>
        <end position="75"/>
    </location>
</feature>
<proteinExistence type="predicted"/>
<dbReference type="AlphaFoldDB" id="A0A915HVZ8"/>
<dbReference type="Proteomes" id="UP000887565">
    <property type="component" value="Unplaced"/>
</dbReference>
<keyword evidence="2" id="KW-1185">Reference proteome</keyword>
<organism evidence="2 3">
    <name type="scientific">Romanomermis culicivorax</name>
    <name type="common">Nematode worm</name>
    <dbReference type="NCBI Taxonomy" id="13658"/>
    <lineage>
        <taxon>Eukaryota</taxon>
        <taxon>Metazoa</taxon>
        <taxon>Ecdysozoa</taxon>
        <taxon>Nematoda</taxon>
        <taxon>Enoplea</taxon>
        <taxon>Dorylaimia</taxon>
        <taxon>Mermithida</taxon>
        <taxon>Mermithoidea</taxon>
        <taxon>Mermithidae</taxon>
        <taxon>Romanomermis</taxon>
    </lineage>
</organism>
<feature type="transmembrane region" description="Helical" evidence="1">
    <location>
        <begin position="29"/>
        <end position="48"/>
    </location>
</feature>
<sequence length="129" mass="13212">MANEAFVARTWTAIVMPTPMRLKKLMRTILCKSVLAGGTAPSMGWVAITKGSSVGAVLVILAVEVVVAIVGVTGVGGTDIKAVVGNDVVVMVAVADFRMVGSTPISGARGNETLNSVWGGGFLSASKRH</sequence>
<keyword evidence="1" id="KW-0472">Membrane</keyword>
<keyword evidence="1" id="KW-0812">Transmembrane</keyword>
<accession>A0A915HVZ8</accession>
<dbReference type="WBParaSite" id="nRc.2.0.1.t06074-RA">
    <property type="protein sequence ID" value="nRc.2.0.1.t06074-RA"/>
    <property type="gene ID" value="nRc.2.0.1.g06074"/>
</dbReference>
<evidence type="ECO:0000313" key="2">
    <source>
        <dbReference type="Proteomes" id="UP000887565"/>
    </source>
</evidence>
<reference evidence="3" key="1">
    <citation type="submission" date="2022-11" db="UniProtKB">
        <authorList>
            <consortium name="WormBaseParasite"/>
        </authorList>
    </citation>
    <scope>IDENTIFICATION</scope>
</reference>
<evidence type="ECO:0000256" key="1">
    <source>
        <dbReference type="SAM" id="Phobius"/>
    </source>
</evidence>
<protein>
    <submittedName>
        <fullName evidence="3">Uncharacterized protein</fullName>
    </submittedName>
</protein>
<keyword evidence="1" id="KW-1133">Transmembrane helix</keyword>
<evidence type="ECO:0000313" key="3">
    <source>
        <dbReference type="WBParaSite" id="nRc.2.0.1.t06074-RA"/>
    </source>
</evidence>